<accession>A0AA41Q594</accession>
<dbReference type="PROSITE" id="PS00086">
    <property type="entry name" value="CYTOCHROME_P450"/>
    <property type="match status" value="1"/>
</dbReference>
<sequence>MAVDRSSSASDPLAGDACARYQAMAEVRGGEGHIATGMGRYFATEAAVRQGLREVERFVGSFVDTSALHPDKVILPALPEPEHSRLRGIVNSVIAARHLDAALPFIRETAAQLVTESVAAAADGGPVDLVATLADPLPTVVIAHVLGVPAADQDRFRLWSDELLAAQGETRDGDMARMHPEFAAYVQREIDARRTAADPPDDVITRLIAAGLSDAAVCTQTMFLIVAGNETTRNLIGNCLRTLAESPDLYAAVRADRDLVTVVVEESLRHDSPVQLLAREVLADGPLGGCPLTRGDRVVFGIASANRDEARFPDADEFRIDRPHPRDHLAFGTGAHVCPGAALARAEAVAVLHELCDQVAVLELDPGFVARPNPVFWALGQRTLPCLVTPDTAVDTTAEATREATRAADGSR</sequence>
<protein>
    <submittedName>
        <fullName evidence="3">Cytochrome P450</fullName>
    </submittedName>
</protein>
<dbReference type="GO" id="GO:0020037">
    <property type="term" value="F:heme binding"/>
    <property type="evidence" value="ECO:0007669"/>
    <property type="project" value="InterPro"/>
</dbReference>
<gene>
    <name evidence="3" type="ORF">LZ495_31985</name>
</gene>
<dbReference type="PRINTS" id="PR00359">
    <property type="entry name" value="BP450"/>
</dbReference>
<keyword evidence="2" id="KW-0349">Heme</keyword>
<dbReference type="PANTHER" id="PTHR46696:SF4">
    <property type="entry name" value="BIOTIN BIOSYNTHESIS CYTOCHROME P450"/>
    <property type="match status" value="1"/>
</dbReference>
<evidence type="ECO:0000256" key="2">
    <source>
        <dbReference type="RuleBase" id="RU000461"/>
    </source>
</evidence>
<dbReference type="GO" id="GO:0008395">
    <property type="term" value="F:steroid hydroxylase activity"/>
    <property type="evidence" value="ECO:0007669"/>
    <property type="project" value="TreeGrafter"/>
</dbReference>
<dbReference type="EMBL" id="JAKFHA010000027">
    <property type="protein sequence ID" value="MCF2531813.1"/>
    <property type="molecule type" value="Genomic_DNA"/>
</dbReference>
<dbReference type="PANTHER" id="PTHR46696">
    <property type="entry name" value="P450, PUTATIVE (EUROFUNG)-RELATED"/>
    <property type="match status" value="1"/>
</dbReference>
<dbReference type="InterPro" id="IPR002397">
    <property type="entry name" value="Cyt_P450_B"/>
</dbReference>
<dbReference type="GO" id="GO:0005506">
    <property type="term" value="F:iron ion binding"/>
    <property type="evidence" value="ECO:0007669"/>
    <property type="project" value="InterPro"/>
</dbReference>
<evidence type="ECO:0000313" key="4">
    <source>
        <dbReference type="Proteomes" id="UP001165378"/>
    </source>
</evidence>
<dbReference type="InterPro" id="IPR036396">
    <property type="entry name" value="Cyt_P450_sf"/>
</dbReference>
<organism evidence="3 4">
    <name type="scientific">Yinghuangia soli</name>
    <dbReference type="NCBI Taxonomy" id="2908204"/>
    <lineage>
        <taxon>Bacteria</taxon>
        <taxon>Bacillati</taxon>
        <taxon>Actinomycetota</taxon>
        <taxon>Actinomycetes</taxon>
        <taxon>Kitasatosporales</taxon>
        <taxon>Streptomycetaceae</taxon>
        <taxon>Yinghuangia</taxon>
    </lineage>
</organism>
<comment type="caution">
    <text evidence="3">The sequence shown here is derived from an EMBL/GenBank/DDBJ whole genome shotgun (WGS) entry which is preliminary data.</text>
</comment>
<dbReference type="Pfam" id="PF00067">
    <property type="entry name" value="p450"/>
    <property type="match status" value="1"/>
</dbReference>
<reference evidence="3" key="1">
    <citation type="submission" date="2022-01" db="EMBL/GenBank/DDBJ databases">
        <title>Genome-Based Taxonomic Classification of the Phylum Actinobacteria.</title>
        <authorList>
            <person name="Gao Y."/>
        </authorList>
    </citation>
    <scope>NUCLEOTIDE SEQUENCE</scope>
    <source>
        <strain evidence="3">KLBMP 8922</strain>
    </source>
</reference>
<dbReference type="SUPFAM" id="SSF48264">
    <property type="entry name" value="Cytochrome P450"/>
    <property type="match status" value="1"/>
</dbReference>
<evidence type="ECO:0000256" key="1">
    <source>
        <dbReference type="ARBA" id="ARBA00010617"/>
    </source>
</evidence>
<keyword evidence="2" id="KW-0479">Metal-binding</keyword>
<name>A0AA41Q594_9ACTN</name>
<keyword evidence="2" id="KW-0408">Iron</keyword>
<dbReference type="Gene3D" id="1.10.630.10">
    <property type="entry name" value="Cytochrome P450"/>
    <property type="match status" value="1"/>
</dbReference>
<keyword evidence="2" id="KW-0560">Oxidoreductase</keyword>
<dbReference type="GO" id="GO:0036199">
    <property type="term" value="F:cholest-4-en-3-one 26-monooxygenase activity"/>
    <property type="evidence" value="ECO:0007669"/>
    <property type="project" value="TreeGrafter"/>
</dbReference>
<dbReference type="InterPro" id="IPR017972">
    <property type="entry name" value="Cyt_P450_CS"/>
</dbReference>
<comment type="similarity">
    <text evidence="1 2">Belongs to the cytochrome P450 family.</text>
</comment>
<keyword evidence="4" id="KW-1185">Reference proteome</keyword>
<dbReference type="Proteomes" id="UP001165378">
    <property type="component" value="Unassembled WGS sequence"/>
</dbReference>
<proteinExistence type="inferred from homology"/>
<dbReference type="GO" id="GO:0006707">
    <property type="term" value="P:cholesterol catabolic process"/>
    <property type="evidence" value="ECO:0007669"/>
    <property type="project" value="TreeGrafter"/>
</dbReference>
<evidence type="ECO:0000313" key="3">
    <source>
        <dbReference type="EMBL" id="MCF2531813.1"/>
    </source>
</evidence>
<dbReference type="RefSeq" id="WP_235056465.1">
    <property type="nucleotide sequence ID" value="NZ_JAKFHA010000027.1"/>
</dbReference>
<dbReference type="InterPro" id="IPR001128">
    <property type="entry name" value="Cyt_P450"/>
</dbReference>
<dbReference type="AlphaFoldDB" id="A0AA41Q594"/>
<keyword evidence="2" id="KW-0503">Monooxygenase</keyword>